<dbReference type="PROSITE" id="PS50119">
    <property type="entry name" value="ZF_BBOX"/>
    <property type="match status" value="1"/>
</dbReference>
<keyword evidence="5" id="KW-1185">Reference proteome</keyword>
<feature type="domain" description="B box-type" evidence="3">
    <location>
        <begin position="2"/>
        <end position="38"/>
    </location>
</feature>
<sequence length="936" mass="105217">MADVPYCDDHQEERVRYWCQACKRLVCRECKFTDCQRHTTRDIAKEAKEMRTTLKGKLRELQNSICKAEELLSEKRSSQDTFNQSVEDMKTNVKLRAGEVKRWMEELVTEKIRDIEKCAEQNASAELLSHIEVVNKRLKPLEEDKKSISWLLSENVESHEVLQQGLFLSQVSTAIDMDLPLHQTYVFIPDTSDVPWQKYLNRFIGGPTIAEARTQASGMVIALKMNLSYEVKALHVMRDKRVCVVFSENADSERDDTNIGTLTLVVSNYEREILLQKKLAENIKRPRLSSTSKHKVVVACTVTGAKEIVDVGSWSSDNDKHNQLKHYLCCVKVDSEKKTLTRKLSASRAEHYKIYQISMDSAKALFSVQTESPQTVVADEGGDYFAIIQNCEELLHTKARKRSSSGQRGSPQFAVAIFQNPNDTNAKPQQPLKTFPEEKIVFHPTDVCFYRNVGQNVLMVAENSGIYMISCEKGGGARKILSRESPLLQTRITALTTDFDGGLWIGCENGNILNWLSTDEVTNSHYRTPSCQDESSESGHWPDSDFTEDDTESETTIQDSTTSTNTDNTSTSMTDLSGSGGSNSTSKLHSQSNPNIAAVLSEIRRVHGREDWSLQADEERRLLQTYETPAEPEVVIMGRTEDIQPDDLKRKDTERPDNRSAKGSRKSSIQDPQDEDSSPRETGSPQLSETAQDRSGSSHVDRPYRNAKGQAASDIDGSPLDNSISPDCHRSEDDAESSGQRCPGNSNTVEANTSAPVPGSYGHENVFRPERESTVWSEGVLRRQSSMSRIITVSHTQPRHIAAGSEDKTFENELFEKFKQMRLRKEERSSKTDIESEHGAEQESVLHSDQGVEMRRAIPVTSLGPARHRSSPLDSAPFSGPGYRSLQRPSYPVGRLDNLRRDQAGLEGRRAERNLRIPPPISPKPKCPFKVPEKRE</sequence>
<feature type="compositionally biased region" description="Polar residues" evidence="2">
    <location>
        <begin position="582"/>
        <end position="592"/>
    </location>
</feature>
<organism evidence="4 5">
    <name type="scientific">Littorina saxatilis</name>
    <dbReference type="NCBI Taxonomy" id="31220"/>
    <lineage>
        <taxon>Eukaryota</taxon>
        <taxon>Metazoa</taxon>
        <taxon>Spiralia</taxon>
        <taxon>Lophotrochozoa</taxon>
        <taxon>Mollusca</taxon>
        <taxon>Gastropoda</taxon>
        <taxon>Caenogastropoda</taxon>
        <taxon>Littorinimorpha</taxon>
        <taxon>Littorinoidea</taxon>
        <taxon>Littorinidae</taxon>
        <taxon>Littorina</taxon>
    </lineage>
</organism>
<gene>
    <name evidence="4" type="ORF">V1264_001595</name>
</gene>
<dbReference type="PANTHER" id="PTHR25462:SF296">
    <property type="entry name" value="MEIOTIC P26, ISOFORM F"/>
    <property type="match status" value="1"/>
</dbReference>
<dbReference type="SMART" id="SM00336">
    <property type="entry name" value="BBOX"/>
    <property type="match status" value="1"/>
</dbReference>
<evidence type="ECO:0000256" key="2">
    <source>
        <dbReference type="SAM" id="MobiDB-lite"/>
    </source>
</evidence>
<evidence type="ECO:0000313" key="5">
    <source>
        <dbReference type="Proteomes" id="UP001374579"/>
    </source>
</evidence>
<evidence type="ECO:0000256" key="1">
    <source>
        <dbReference type="PROSITE-ProRule" id="PRU00024"/>
    </source>
</evidence>
<dbReference type="GO" id="GO:0008270">
    <property type="term" value="F:zinc ion binding"/>
    <property type="evidence" value="ECO:0007669"/>
    <property type="project" value="UniProtKB-KW"/>
</dbReference>
<feature type="region of interest" description="Disordered" evidence="2">
    <location>
        <begin position="524"/>
        <end position="592"/>
    </location>
</feature>
<dbReference type="AlphaFoldDB" id="A0AAN9C7G2"/>
<evidence type="ECO:0000313" key="4">
    <source>
        <dbReference type="EMBL" id="KAK7115780.1"/>
    </source>
</evidence>
<keyword evidence="1" id="KW-0862">Zinc</keyword>
<feature type="compositionally biased region" description="Pro residues" evidence="2">
    <location>
        <begin position="917"/>
        <end position="926"/>
    </location>
</feature>
<evidence type="ECO:0000259" key="3">
    <source>
        <dbReference type="PROSITE" id="PS50119"/>
    </source>
</evidence>
<feature type="compositionally biased region" description="Basic and acidic residues" evidence="2">
    <location>
        <begin position="822"/>
        <end position="856"/>
    </location>
</feature>
<accession>A0AAN9C7G2</accession>
<feature type="compositionally biased region" description="Basic and acidic residues" evidence="2">
    <location>
        <begin position="639"/>
        <end position="660"/>
    </location>
</feature>
<proteinExistence type="predicted"/>
<name>A0AAN9C7G2_9CAEN</name>
<feature type="compositionally biased region" description="Polar residues" evidence="2">
    <location>
        <begin position="737"/>
        <end position="755"/>
    </location>
</feature>
<reference evidence="4 5" key="1">
    <citation type="submission" date="2024-02" db="EMBL/GenBank/DDBJ databases">
        <title>Chromosome-scale genome assembly of the rough periwinkle Littorina saxatilis.</title>
        <authorList>
            <person name="De Jode A."/>
            <person name="Faria R."/>
            <person name="Formenti G."/>
            <person name="Sims Y."/>
            <person name="Smith T.P."/>
            <person name="Tracey A."/>
            <person name="Wood J.M.D."/>
            <person name="Zagrodzka Z.B."/>
            <person name="Johannesson K."/>
            <person name="Butlin R.K."/>
            <person name="Leder E.H."/>
        </authorList>
    </citation>
    <scope>NUCLEOTIDE SEQUENCE [LARGE SCALE GENOMIC DNA]</scope>
    <source>
        <strain evidence="4">Snail1</strain>
        <tissue evidence="4">Muscle</tissue>
    </source>
</reference>
<dbReference type="Proteomes" id="UP001374579">
    <property type="component" value="Unassembled WGS sequence"/>
</dbReference>
<dbReference type="InterPro" id="IPR000315">
    <property type="entry name" value="Znf_B-box"/>
</dbReference>
<dbReference type="InterPro" id="IPR047153">
    <property type="entry name" value="TRIM45/56/19-like"/>
</dbReference>
<feature type="compositionally biased region" description="Polar residues" evidence="2">
    <location>
        <begin position="524"/>
        <end position="533"/>
    </location>
</feature>
<feature type="compositionally biased region" description="Basic and acidic residues" evidence="2">
    <location>
        <begin position="897"/>
        <end position="915"/>
    </location>
</feature>
<dbReference type="CDD" id="cd19756">
    <property type="entry name" value="Bbox2"/>
    <property type="match status" value="1"/>
</dbReference>
<feature type="compositionally biased region" description="Polar residues" evidence="2">
    <location>
        <begin position="680"/>
        <end position="698"/>
    </location>
</feature>
<dbReference type="Gene3D" id="3.30.160.60">
    <property type="entry name" value="Classic Zinc Finger"/>
    <property type="match status" value="1"/>
</dbReference>
<protein>
    <recommendedName>
        <fullName evidence="3">B box-type domain-containing protein</fullName>
    </recommendedName>
</protein>
<dbReference type="EMBL" id="JBAMIC010000001">
    <property type="protein sequence ID" value="KAK7115780.1"/>
    <property type="molecule type" value="Genomic_DNA"/>
</dbReference>
<keyword evidence="1" id="KW-0863">Zinc-finger</keyword>
<feature type="region of interest" description="Disordered" evidence="2">
    <location>
        <begin position="632"/>
        <end position="766"/>
    </location>
</feature>
<dbReference type="PANTHER" id="PTHR25462">
    <property type="entry name" value="BONUS, ISOFORM C-RELATED"/>
    <property type="match status" value="1"/>
</dbReference>
<dbReference type="Pfam" id="PF00643">
    <property type="entry name" value="zf-B_box"/>
    <property type="match status" value="1"/>
</dbReference>
<comment type="caution">
    <text evidence="4">The sequence shown here is derived from an EMBL/GenBank/DDBJ whole genome shotgun (WGS) entry which is preliminary data.</text>
</comment>
<keyword evidence="1" id="KW-0479">Metal-binding</keyword>
<feature type="compositionally biased region" description="Low complexity" evidence="2">
    <location>
        <begin position="554"/>
        <end position="577"/>
    </location>
</feature>
<dbReference type="SUPFAM" id="SSF57845">
    <property type="entry name" value="B-box zinc-binding domain"/>
    <property type="match status" value="1"/>
</dbReference>
<feature type="region of interest" description="Disordered" evidence="2">
    <location>
        <begin position="822"/>
        <end position="936"/>
    </location>
</feature>